<keyword evidence="1" id="KW-0812">Transmembrane</keyword>
<evidence type="ECO:0000256" key="1">
    <source>
        <dbReference type="SAM" id="Phobius"/>
    </source>
</evidence>
<dbReference type="Proteomes" id="UP000287388">
    <property type="component" value="Chromosome"/>
</dbReference>
<evidence type="ECO:0000313" key="5">
    <source>
        <dbReference type="Proteomes" id="UP000596117"/>
    </source>
</evidence>
<protein>
    <submittedName>
        <fullName evidence="2">Uncharacterized protein</fullName>
    </submittedName>
</protein>
<accession>A0A410NTK2</accession>
<dbReference type="KEGG" id="bdm:EQG53_02185"/>
<gene>
    <name evidence="2" type="ORF">EQG53_02185</name>
    <name evidence="3" type="ORF">I6H83_02785</name>
</gene>
<proteinExistence type="predicted"/>
<dbReference type="AlphaFoldDB" id="A0A410NTK2"/>
<dbReference type="EMBL" id="CP066026">
    <property type="protein sequence ID" value="QQB89389.1"/>
    <property type="molecule type" value="Genomic_DNA"/>
</dbReference>
<dbReference type="EMBL" id="CP035093">
    <property type="protein sequence ID" value="QAT13257.1"/>
    <property type="molecule type" value="Genomic_DNA"/>
</dbReference>
<evidence type="ECO:0000313" key="3">
    <source>
        <dbReference type="EMBL" id="QQB89389.1"/>
    </source>
</evidence>
<keyword evidence="5" id="KW-1185">Reference proteome</keyword>
<organism evidence="2 4">
    <name type="scientific">Brevundimonas diminuta</name>
    <name type="common">Pseudomonas diminuta</name>
    <dbReference type="NCBI Taxonomy" id="293"/>
    <lineage>
        <taxon>Bacteria</taxon>
        <taxon>Pseudomonadati</taxon>
        <taxon>Pseudomonadota</taxon>
        <taxon>Alphaproteobacteria</taxon>
        <taxon>Caulobacterales</taxon>
        <taxon>Caulobacteraceae</taxon>
        <taxon>Brevundimonas</taxon>
    </lineage>
</organism>
<evidence type="ECO:0000313" key="2">
    <source>
        <dbReference type="EMBL" id="QAT13257.1"/>
    </source>
</evidence>
<feature type="transmembrane region" description="Helical" evidence="1">
    <location>
        <begin position="6"/>
        <end position="23"/>
    </location>
</feature>
<reference evidence="2 4" key="1">
    <citation type="submission" date="2019-01" db="EMBL/GenBank/DDBJ databases">
        <title>Brevundimonas diminuta Genome sequencing and assembly.</title>
        <authorList>
            <person name="Chen H."/>
        </authorList>
    </citation>
    <scope>NUCLEOTIDE SEQUENCE [LARGE SCALE GENOMIC DNA]</scope>
    <source>
        <strain evidence="2">ATCC</strain>
        <strain evidence="4">ATCC(B) 19146</strain>
    </source>
</reference>
<dbReference type="RefSeq" id="WP_046652478.1">
    <property type="nucleotide sequence ID" value="NZ_BJNC01000028.1"/>
</dbReference>
<keyword evidence="1" id="KW-0472">Membrane</keyword>
<sequence length="106" mass="11649">MSGVAVFSSLGTVLRGLAFMGLFRRSIMVISSRATLRDQAGVKLVRIERLAKQQRLISFQLSSHRNGSQRLITDEAEAHRAFAREVAASLQDPVVVGLLERGVLDN</sequence>
<evidence type="ECO:0000313" key="4">
    <source>
        <dbReference type="Proteomes" id="UP000287388"/>
    </source>
</evidence>
<keyword evidence="1" id="KW-1133">Transmembrane helix</keyword>
<name>A0A410NTK2_BREDI</name>
<dbReference type="Proteomes" id="UP000596117">
    <property type="component" value="Chromosome"/>
</dbReference>
<reference evidence="3 5" key="2">
    <citation type="submission" date="2020-12" db="EMBL/GenBank/DDBJ databases">
        <title>FDA dAtabase for Regulatory Grade micrObial Sequences (FDA-ARGOS): Supporting development and validation of Infectious Disease Dx tests.</title>
        <authorList>
            <person name="Kerrigan L."/>
            <person name="Long C."/>
            <person name="Tallon L."/>
            <person name="Sadzewicz L."/>
            <person name="Zhao X."/>
            <person name="Boylan J."/>
            <person name="Ott S."/>
            <person name="Bowen H."/>
            <person name="Vavikolanu K."/>
            <person name="Mehta A."/>
            <person name="Aluvathingal J."/>
            <person name="Nadendla S."/>
            <person name="Yan Y."/>
            <person name="Sichtig H."/>
        </authorList>
    </citation>
    <scope>NUCLEOTIDE SEQUENCE [LARGE SCALE GENOMIC DNA]</scope>
    <source>
        <strain evidence="3 5">FDAARGOS_1026</strain>
    </source>
</reference>